<sequence length="120" mass="13753">MLRWHCKPELRLLKLGRIIALTIALGFYSPAVAECDLGEVVGWTLIAEKTVEGYVEDGKRDDSYEGCDFDRVLIFTDNTAVRCAEYEYSYAYRPTAYIFANGSLLKACIDDDWIDIWPLR</sequence>
<reference evidence="1" key="2">
    <citation type="submission" date="2021-04" db="EMBL/GenBank/DDBJ databases">
        <title>Isolation and genomic analysis of the ibuprofen-degrading bacterium Sphingomonas strain MPO218.</title>
        <authorList>
            <person name="Aulestia M."/>
            <person name="Flores A."/>
            <person name="Mangas E.L."/>
            <person name="Perez-Pulido A.J."/>
            <person name="Santero E."/>
            <person name="Camacho E.M."/>
        </authorList>
    </citation>
    <scope>NUCLEOTIDE SEQUENCE</scope>
    <source>
        <strain evidence="1">MPO218</strain>
    </source>
</reference>
<reference evidence="1" key="1">
    <citation type="submission" date="2020-07" db="EMBL/GenBank/DDBJ databases">
        <authorList>
            <person name="Camacho E."/>
        </authorList>
    </citation>
    <scope>NUCLEOTIDE SEQUENCE</scope>
    <source>
        <strain evidence="1">MPO218</strain>
    </source>
</reference>
<evidence type="ECO:0000313" key="2">
    <source>
        <dbReference type="Proteomes" id="UP000664914"/>
    </source>
</evidence>
<organism evidence="1 2">
    <name type="scientific">Rhizorhabdus wittichii</name>
    <dbReference type="NCBI Taxonomy" id="160791"/>
    <lineage>
        <taxon>Bacteria</taxon>
        <taxon>Pseudomonadati</taxon>
        <taxon>Pseudomonadota</taxon>
        <taxon>Alphaproteobacteria</taxon>
        <taxon>Sphingomonadales</taxon>
        <taxon>Sphingomonadaceae</taxon>
        <taxon>Rhizorhabdus</taxon>
    </lineage>
</organism>
<accession>A0A975HDS4</accession>
<dbReference type="EMBL" id="CP059319">
    <property type="protein sequence ID" value="QTH21721.1"/>
    <property type="molecule type" value="Genomic_DNA"/>
</dbReference>
<gene>
    <name evidence="1" type="ORF">HRJ34_26055</name>
</gene>
<dbReference type="Proteomes" id="UP000664914">
    <property type="component" value="Chromosome"/>
</dbReference>
<dbReference type="RefSeq" id="WP_208632895.1">
    <property type="nucleotide sequence ID" value="NZ_CP059319.1"/>
</dbReference>
<name>A0A975HDS4_9SPHN</name>
<evidence type="ECO:0000313" key="1">
    <source>
        <dbReference type="EMBL" id="QTH21721.1"/>
    </source>
</evidence>
<protein>
    <submittedName>
        <fullName evidence="1">Uncharacterized protein</fullName>
    </submittedName>
</protein>
<dbReference type="AlphaFoldDB" id="A0A975HDS4"/>
<proteinExistence type="predicted"/>